<reference evidence="1" key="1">
    <citation type="journal article" date="2015" name="Mitochondrial DNA">
        <title>Complete mitochondrial genome of a hydrocarbon-producing green alga Botryococcus braunii strain Showa.</title>
        <authorList>
            <person name="Zou J."/>
            <person name="Bi G."/>
        </authorList>
    </citation>
    <scope>NUCLEOTIDE SEQUENCE</scope>
</reference>
<dbReference type="RefSeq" id="YP_009162783.1">
    <property type="nucleotide sequence ID" value="NC_027722.1"/>
</dbReference>
<gene>
    <name evidence="1" type="primary">orf117</name>
</gene>
<accession>A0A0U2F015</accession>
<sequence length="117" mass="13377">MEHHSALTVSQCYALRKPSGVGITFNLLCWWWSLPCNILGVSGYTDHLPTLRFVKAQHLHFKSGALPFHLLCWWLVEGGGKATANKESLLVKWSGRFAFTKWNMLDRFINQQKGKNC</sequence>
<organism evidence="1">
    <name type="scientific">Botryococcus braunii</name>
    <name type="common">Green alga</name>
    <dbReference type="NCBI Taxonomy" id="38881"/>
    <lineage>
        <taxon>Eukaryota</taxon>
        <taxon>Viridiplantae</taxon>
        <taxon>Chlorophyta</taxon>
        <taxon>core chlorophytes</taxon>
        <taxon>Trebouxiophyceae</taxon>
        <taxon>Trebouxiophyceae incertae sedis</taxon>
        <taxon>Elliptochloris clade</taxon>
        <taxon>Botryococcus</taxon>
    </lineage>
</organism>
<geneLocation type="mitochondrion" evidence="1"/>
<proteinExistence type="predicted"/>
<dbReference type="EMBL" id="KR057902">
    <property type="protein sequence ID" value="AKU37116.1"/>
    <property type="molecule type" value="Genomic_DNA"/>
</dbReference>
<protein>
    <submittedName>
        <fullName evidence="1">Uncharacterized protein</fullName>
    </submittedName>
</protein>
<name>A0A0U2F015_BOTBR</name>
<evidence type="ECO:0000313" key="1">
    <source>
        <dbReference type="EMBL" id="AKU37116.1"/>
    </source>
</evidence>
<keyword evidence="1" id="KW-0496">Mitochondrion</keyword>
<dbReference type="GeneID" id="25396233"/>
<dbReference type="AlphaFoldDB" id="A0A0U2F015"/>